<dbReference type="EMBL" id="KQ435742">
    <property type="protein sequence ID" value="KOX76738.1"/>
    <property type="molecule type" value="Genomic_DNA"/>
</dbReference>
<name>A0A0N0BHV0_9HYME</name>
<protein>
    <submittedName>
        <fullName evidence="1">Uncharacterized protein</fullName>
    </submittedName>
</protein>
<dbReference type="Proteomes" id="UP000053105">
    <property type="component" value="Unassembled WGS sequence"/>
</dbReference>
<dbReference type="AlphaFoldDB" id="A0A0N0BHV0"/>
<reference evidence="1 2" key="1">
    <citation type="submission" date="2015-07" db="EMBL/GenBank/DDBJ databases">
        <title>The genome of Melipona quadrifasciata.</title>
        <authorList>
            <person name="Pan H."/>
            <person name="Kapheim K."/>
        </authorList>
    </citation>
    <scope>NUCLEOTIDE SEQUENCE [LARGE SCALE GENOMIC DNA]</scope>
    <source>
        <strain evidence="1">0111107301</strain>
        <tissue evidence="1">Whole body</tissue>
    </source>
</reference>
<gene>
    <name evidence="1" type="ORF">WN51_11095</name>
</gene>
<sequence length="86" mass="9937">MASFMNGIRMSRGNEHSIINDERNRAKQYGDPWNLRLKRPVLHLSRSRSEARRAVTNVIKTLLLTTAVQSYKTKGTKRKLHSLSPF</sequence>
<evidence type="ECO:0000313" key="1">
    <source>
        <dbReference type="EMBL" id="KOX76738.1"/>
    </source>
</evidence>
<organism evidence="1 2">
    <name type="scientific">Melipona quadrifasciata</name>
    <dbReference type="NCBI Taxonomy" id="166423"/>
    <lineage>
        <taxon>Eukaryota</taxon>
        <taxon>Metazoa</taxon>
        <taxon>Ecdysozoa</taxon>
        <taxon>Arthropoda</taxon>
        <taxon>Hexapoda</taxon>
        <taxon>Insecta</taxon>
        <taxon>Pterygota</taxon>
        <taxon>Neoptera</taxon>
        <taxon>Endopterygota</taxon>
        <taxon>Hymenoptera</taxon>
        <taxon>Apocrita</taxon>
        <taxon>Aculeata</taxon>
        <taxon>Apoidea</taxon>
        <taxon>Anthophila</taxon>
        <taxon>Apidae</taxon>
        <taxon>Melipona</taxon>
    </lineage>
</organism>
<evidence type="ECO:0000313" key="2">
    <source>
        <dbReference type="Proteomes" id="UP000053105"/>
    </source>
</evidence>
<proteinExistence type="predicted"/>
<keyword evidence="2" id="KW-1185">Reference proteome</keyword>
<accession>A0A0N0BHV0</accession>